<dbReference type="AlphaFoldDB" id="A0A853FB03"/>
<dbReference type="CDD" id="cd13578">
    <property type="entry name" value="PBP2_Bug27"/>
    <property type="match status" value="1"/>
</dbReference>
<dbReference type="InterPro" id="IPR005064">
    <property type="entry name" value="BUG"/>
</dbReference>
<dbReference type="PIRSF" id="PIRSF017082">
    <property type="entry name" value="YflP"/>
    <property type="match status" value="1"/>
</dbReference>
<protein>
    <submittedName>
        <fullName evidence="2">Tripartite tricarboxylate transporter substrate binding protein</fullName>
    </submittedName>
</protein>
<evidence type="ECO:0000256" key="1">
    <source>
        <dbReference type="ARBA" id="ARBA00006987"/>
    </source>
</evidence>
<dbReference type="EMBL" id="JACCEW010000001">
    <property type="protein sequence ID" value="NYT36100.1"/>
    <property type="molecule type" value="Genomic_DNA"/>
</dbReference>
<accession>A0A853FB03</accession>
<dbReference type="Proteomes" id="UP000580517">
    <property type="component" value="Unassembled WGS sequence"/>
</dbReference>
<proteinExistence type="inferred from homology"/>
<dbReference type="Gene3D" id="3.40.190.150">
    <property type="entry name" value="Bordetella uptake gene, domain 1"/>
    <property type="match status" value="1"/>
</dbReference>
<evidence type="ECO:0000313" key="2">
    <source>
        <dbReference type="EMBL" id="NYT36100.1"/>
    </source>
</evidence>
<organism evidence="2 3">
    <name type="scientific">Allopusillimonas soli</name>
    <dbReference type="NCBI Taxonomy" id="659016"/>
    <lineage>
        <taxon>Bacteria</taxon>
        <taxon>Pseudomonadati</taxon>
        <taxon>Pseudomonadota</taxon>
        <taxon>Betaproteobacteria</taxon>
        <taxon>Burkholderiales</taxon>
        <taxon>Alcaligenaceae</taxon>
        <taxon>Allopusillimonas</taxon>
    </lineage>
</organism>
<dbReference type="InterPro" id="IPR042100">
    <property type="entry name" value="Bug_dom1"/>
</dbReference>
<reference evidence="2 3" key="1">
    <citation type="submission" date="2020-07" db="EMBL/GenBank/DDBJ databases">
        <title>Taxonomic revisions and descriptions of new bacterial species based on genomic comparisons in the high-G+C-content subgroup of the family Alcaligenaceae.</title>
        <authorList>
            <person name="Szabo A."/>
            <person name="Felfoldi T."/>
        </authorList>
    </citation>
    <scope>NUCLEOTIDE SEQUENCE [LARGE SCALE GENOMIC DNA]</scope>
    <source>
        <strain evidence="2 3">DSM 25264</strain>
    </source>
</reference>
<dbReference type="PANTHER" id="PTHR42928">
    <property type="entry name" value="TRICARBOXYLATE-BINDING PROTEIN"/>
    <property type="match status" value="1"/>
</dbReference>
<name>A0A853FB03_9BURK</name>
<dbReference type="SUPFAM" id="SSF53850">
    <property type="entry name" value="Periplasmic binding protein-like II"/>
    <property type="match status" value="1"/>
</dbReference>
<dbReference type="Gene3D" id="3.40.190.10">
    <property type="entry name" value="Periplasmic binding protein-like II"/>
    <property type="match status" value="1"/>
</dbReference>
<dbReference type="Pfam" id="PF03401">
    <property type="entry name" value="TctC"/>
    <property type="match status" value="1"/>
</dbReference>
<evidence type="ECO:0000313" key="3">
    <source>
        <dbReference type="Proteomes" id="UP000580517"/>
    </source>
</evidence>
<dbReference type="RefSeq" id="WP_167668840.1">
    <property type="nucleotide sequence ID" value="NZ_JACCEW010000001.1"/>
</dbReference>
<keyword evidence="3" id="KW-1185">Reference proteome</keyword>
<gene>
    <name evidence="2" type="ORF">H0A68_04380</name>
</gene>
<comment type="caution">
    <text evidence="2">The sequence shown here is derived from an EMBL/GenBank/DDBJ whole genome shotgun (WGS) entry which is preliminary data.</text>
</comment>
<sequence>MKSLALMKGILCFTIALFCTNAYSEIYPDRAIRLIVAFSPGGTSDTIARLLAERMAKKLGQPVVVENHTGANGIVGTQDARAAPADGYTILLVPSGHAINSTLNPAANYDPIEDFTMISLIGTVPMVVTANPNLGAKNIAELIEKAKHSSEKIDYGSGGIGSSNELATELFATMTGIKTLNHIPYRGDAPGIADLLGDHISFIFLNVPAALPLVKDGKLNALGITSAKRSPLLPDLPTIDETVPGYVAGSWHIVIGPRGIPQDRAALLSKTIADIVHSPDFSKKLASMGIDGVGSTPEALQEFLRAEIEKWKKVIHDAHITM</sequence>
<dbReference type="PANTHER" id="PTHR42928:SF5">
    <property type="entry name" value="BLR1237 PROTEIN"/>
    <property type="match status" value="1"/>
</dbReference>
<comment type="similarity">
    <text evidence="1">Belongs to the UPF0065 (bug) family.</text>
</comment>